<sequence>MTRWHRPLLLCSGLMAALAAVSLGGLLLDDRTLDGMPLWAKPLKFSVSFAIYNLTWAWLLTLRRRAPRWGWWLGTVLAVSGAAETVIITAQAARGVRSHFNVSTALDSALYFTMAGTIAILMIANLVAAVLVLRERQADPVSTRAIRLGLVISAAGIGLGYLMTLPTAAQLADPARALIGAHSVGAPDGGPGLTLLGWSTTGGDLRIPHFVGMHAIQALPLLALALRRVGDQAARLCLVSVAAYGYAGLLALVTWQALRGQPLLRPDGLTLAAAALLLASAGAAALTAFRRSSAGVPPRDAAVPSPDRSGDPPSGTAPARHVVTETR</sequence>
<evidence type="ECO:0000256" key="2">
    <source>
        <dbReference type="SAM" id="Phobius"/>
    </source>
</evidence>
<protein>
    <submittedName>
        <fullName evidence="3">Uncharacterized protein</fullName>
    </submittedName>
</protein>
<keyword evidence="4" id="KW-1185">Reference proteome</keyword>
<proteinExistence type="predicted"/>
<feature type="transmembrane region" description="Helical" evidence="2">
    <location>
        <begin position="43"/>
        <end position="62"/>
    </location>
</feature>
<evidence type="ECO:0000313" key="3">
    <source>
        <dbReference type="EMBL" id="GIH82641.1"/>
    </source>
</evidence>
<feature type="transmembrane region" description="Helical" evidence="2">
    <location>
        <begin position="145"/>
        <end position="164"/>
    </location>
</feature>
<evidence type="ECO:0000313" key="4">
    <source>
        <dbReference type="Proteomes" id="UP000655044"/>
    </source>
</evidence>
<feature type="transmembrane region" description="Helical" evidence="2">
    <location>
        <begin position="207"/>
        <end position="226"/>
    </location>
</feature>
<feature type="transmembrane region" description="Helical" evidence="2">
    <location>
        <begin position="69"/>
        <end position="90"/>
    </location>
</feature>
<gene>
    <name evidence="3" type="ORF">Pro02_10490</name>
</gene>
<name>A0A8J3RYL6_PLARO</name>
<dbReference type="Proteomes" id="UP000655044">
    <property type="component" value="Unassembled WGS sequence"/>
</dbReference>
<dbReference type="AlphaFoldDB" id="A0A8J3RYL6"/>
<organism evidence="3 4">
    <name type="scientific">Planobispora rosea</name>
    <dbReference type="NCBI Taxonomy" id="35762"/>
    <lineage>
        <taxon>Bacteria</taxon>
        <taxon>Bacillati</taxon>
        <taxon>Actinomycetota</taxon>
        <taxon>Actinomycetes</taxon>
        <taxon>Streptosporangiales</taxon>
        <taxon>Streptosporangiaceae</taxon>
        <taxon>Planobispora</taxon>
    </lineage>
</organism>
<keyword evidence="2" id="KW-1133">Transmembrane helix</keyword>
<feature type="region of interest" description="Disordered" evidence="1">
    <location>
        <begin position="291"/>
        <end position="327"/>
    </location>
</feature>
<evidence type="ECO:0000256" key="1">
    <source>
        <dbReference type="SAM" id="MobiDB-lite"/>
    </source>
</evidence>
<feature type="transmembrane region" description="Helical" evidence="2">
    <location>
        <begin position="110"/>
        <end position="133"/>
    </location>
</feature>
<accession>A0A8J3RYL6</accession>
<feature type="transmembrane region" description="Helical" evidence="2">
    <location>
        <begin position="269"/>
        <end position="289"/>
    </location>
</feature>
<comment type="caution">
    <text evidence="3">The sequence shown here is derived from an EMBL/GenBank/DDBJ whole genome shotgun (WGS) entry which is preliminary data.</text>
</comment>
<dbReference type="EMBL" id="BOOI01000009">
    <property type="protein sequence ID" value="GIH82641.1"/>
    <property type="molecule type" value="Genomic_DNA"/>
</dbReference>
<feature type="compositionally biased region" description="Low complexity" evidence="1">
    <location>
        <begin position="304"/>
        <end position="314"/>
    </location>
</feature>
<dbReference type="RefSeq" id="WP_189241764.1">
    <property type="nucleotide sequence ID" value="NZ_BMQP01000004.1"/>
</dbReference>
<reference evidence="3" key="1">
    <citation type="submission" date="2021-01" db="EMBL/GenBank/DDBJ databases">
        <title>Whole genome shotgun sequence of Planobispora rosea NBRC 15558.</title>
        <authorList>
            <person name="Komaki H."/>
            <person name="Tamura T."/>
        </authorList>
    </citation>
    <scope>NUCLEOTIDE SEQUENCE</scope>
    <source>
        <strain evidence="3">NBRC 15558</strain>
    </source>
</reference>
<keyword evidence="2" id="KW-0472">Membrane</keyword>
<keyword evidence="2" id="KW-0812">Transmembrane</keyword>
<feature type="transmembrane region" description="Helical" evidence="2">
    <location>
        <begin position="233"/>
        <end position="257"/>
    </location>
</feature>